<feature type="compositionally biased region" description="Low complexity" evidence="1">
    <location>
        <begin position="934"/>
        <end position="946"/>
    </location>
</feature>
<feature type="compositionally biased region" description="Low complexity" evidence="1">
    <location>
        <begin position="268"/>
        <end position="283"/>
    </location>
</feature>
<feature type="region of interest" description="Disordered" evidence="1">
    <location>
        <begin position="996"/>
        <end position="1062"/>
    </location>
</feature>
<feature type="region of interest" description="Disordered" evidence="1">
    <location>
        <begin position="882"/>
        <end position="903"/>
    </location>
</feature>
<name>A0A0G4F3J3_VITBC</name>
<reference evidence="2 3" key="1">
    <citation type="submission" date="2014-11" db="EMBL/GenBank/DDBJ databases">
        <authorList>
            <person name="Zhu J."/>
            <person name="Qi W."/>
            <person name="Song R."/>
        </authorList>
    </citation>
    <scope>NUCLEOTIDE SEQUENCE [LARGE SCALE GENOMIC DNA]</scope>
</reference>
<feature type="region of interest" description="Disordered" evidence="1">
    <location>
        <begin position="228"/>
        <end position="359"/>
    </location>
</feature>
<keyword evidence="3" id="KW-1185">Reference proteome</keyword>
<feature type="compositionally biased region" description="Low complexity" evidence="1">
    <location>
        <begin position="1045"/>
        <end position="1059"/>
    </location>
</feature>
<proteinExistence type="predicted"/>
<protein>
    <submittedName>
        <fullName evidence="2">Uncharacterized protein</fullName>
    </submittedName>
</protein>
<evidence type="ECO:0000313" key="3">
    <source>
        <dbReference type="Proteomes" id="UP000041254"/>
    </source>
</evidence>
<feature type="compositionally biased region" description="Pro residues" evidence="1">
    <location>
        <begin position="161"/>
        <end position="170"/>
    </location>
</feature>
<feature type="region of interest" description="Disordered" evidence="1">
    <location>
        <begin position="781"/>
        <end position="862"/>
    </location>
</feature>
<feature type="compositionally biased region" description="Low complexity" evidence="1">
    <location>
        <begin position="151"/>
        <end position="160"/>
    </location>
</feature>
<evidence type="ECO:0000313" key="2">
    <source>
        <dbReference type="EMBL" id="CEM06399.1"/>
    </source>
</evidence>
<gene>
    <name evidence="2" type="ORF">Vbra_5616</name>
</gene>
<feature type="region of interest" description="Disordered" evidence="1">
    <location>
        <begin position="932"/>
        <end position="978"/>
    </location>
</feature>
<feature type="compositionally biased region" description="Basic and acidic residues" evidence="1">
    <location>
        <begin position="22"/>
        <end position="32"/>
    </location>
</feature>
<feature type="compositionally biased region" description="Basic and acidic residues" evidence="1">
    <location>
        <begin position="113"/>
        <end position="126"/>
    </location>
</feature>
<accession>A0A0G4F3J3</accession>
<dbReference type="AlphaFoldDB" id="A0A0G4F3J3"/>
<dbReference type="InParanoid" id="A0A0G4F3J3"/>
<feature type="compositionally biased region" description="Low complexity" evidence="1">
    <location>
        <begin position="611"/>
        <end position="622"/>
    </location>
</feature>
<organism evidence="2 3">
    <name type="scientific">Vitrella brassicaformis (strain CCMP3155)</name>
    <dbReference type="NCBI Taxonomy" id="1169540"/>
    <lineage>
        <taxon>Eukaryota</taxon>
        <taxon>Sar</taxon>
        <taxon>Alveolata</taxon>
        <taxon>Colpodellida</taxon>
        <taxon>Vitrellaceae</taxon>
        <taxon>Vitrella</taxon>
    </lineage>
</organism>
<feature type="region of interest" description="Disordered" evidence="1">
    <location>
        <begin position="1076"/>
        <end position="1146"/>
    </location>
</feature>
<feature type="region of interest" description="Disordered" evidence="1">
    <location>
        <begin position="425"/>
        <end position="489"/>
    </location>
</feature>
<dbReference type="Proteomes" id="UP000041254">
    <property type="component" value="Unassembled WGS sequence"/>
</dbReference>
<feature type="compositionally biased region" description="Low complexity" evidence="1">
    <location>
        <begin position="797"/>
        <end position="806"/>
    </location>
</feature>
<feature type="compositionally biased region" description="Basic residues" evidence="1">
    <location>
        <begin position="228"/>
        <end position="245"/>
    </location>
</feature>
<dbReference type="EMBL" id="CDMY01000366">
    <property type="protein sequence ID" value="CEM06399.1"/>
    <property type="molecule type" value="Genomic_DNA"/>
</dbReference>
<sequence>MPLRTARGLEEVGVAMRQGGSRGDERRADRAALRTKKRNGLHALRHAEPNGPPLAPSIERFPPSIPSEPRVAISPSSRASQRSRATTATDRRKRGRPSSSTTTSGLQRGSSGVERHLHVSKERENDPMSPTIVRTPSGERVRLLPTFQPVRSTSSASLRPPTSPSPPLPPSDVSATGLPGFPYAHPIPGACGYGGYGYQPYSDPLYAAYAQAQAAAMWSMWTTHDRHHQHHQHSVRSRRRSHRQRKDSIGTASPSNNSTKAGTSTLNAGTPQSTTATASGSATVKEAVQASPPNHPPTLSCEIILDPPDQSPTDNSPCRSSRMSGGGVSGVESAAEGGMLVRDDDDGAGVGRVGDSGEKRALEDQLVKAHRQIEQLQMALQAKQDPPWPSGRPPSMPSFPYPYPMAVPFPPPAWPPILPPRFIPPPGTLSPINEEHHHHHHHHRTRDRDAGSSSTPPTSPNDAPLSLRQELSSSPSVSEEEEEGGVSEMDRQLTDAAARLAADQRSAFQKVEWSPPVEEPIYFMAKMDMMSQGSPTTASHGHEADDDDGPSPYSPPWQQPSFFAAPALPFMPLSRAPSAGHGQTPLSRVGSPPSQVTVRRAGARHNEDDPSGLSSASASSPLFRTRTLPCRQPPAPSAPSATDKRRRRSAGNGNGSGSGRSRAATPSHFDPKQSPYYPSDKDPWPSGLPRRKQSGLREPQNTQVRSGRKSSLPRAASSPGRRPSHQPTSLPPRSQSARSGKATSCRRQKRPPWLERFRDILREGRPLEEWLTAELGIEETILPPDHQRHQGHRSRPHSSSVHRPPSAIAEEEEQSPFMAREDEGGEDDSPVESHAPPQPPGDDPVDLSPASGVSGTDLGRRSRAAATRLPFVESPVMVNGSISSARQGHSHGAGVTSGSSSHHGKGVFGLSDIDVHEGVEIPHHFLQFHARMGSSQQSEAQHQQQQEDGDSPCMGVGETDEVSEDDGHVTPITPSGRSEGVLASGIVALETRIANPEALRQKDPQPGAIIGPPPPDTRTNRNAKQHSTTRRNAPRDAPDESSPCASQSSGHVSVASFSSMRERQRLRPYWAMMKRHWDWQQQQRKQRRTQQGDSTLQLQKGEKSPFSAYYATHRYDPPPRSPVGRDNTGGGNGAGGGESDAGVSSG</sequence>
<feature type="compositionally biased region" description="Polar residues" evidence="1">
    <location>
        <begin position="250"/>
        <end position="267"/>
    </location>
</feature>
<feature type="compositionally biased region" description="Basic residues" evidence="1">
    <location>
        <begin position="33"/>
        <end position="44"/>
    </location>
</feature>
<feature type="region of interest" description="Disordered" evidence="1">
    <location>
        <begin position="532"/>
        <end position="759"/>
    </location>
</feature>
<feature type="compositionally biased region" description="Polar residues" evidence="1">
    <location>
        <begin position="725"/>
        <end position="742"/>
    </location>
</feature>
<feature type="compositionally biased region" description="Gly residues" evidence="1">
    <location>
        <begin position="1127"/>
        <end position="1146"/>
    </location>
</feature>
<feature type="region of interest" description="Disordered" evidence="1">
    <location>
        <begin position="1"/>
        <end position="174"/>
    </location>
</feature>
<dbReference type="VEuPathDB" id="CryptoDB:Vbra_5616"/>
<evidence type="ECO:0000256" key="1">
    <source>
        <dbReference type="SAM" id="MobiDB-lite"/>
    </source>
</evidence>
<feature type="compositionally biased region" description="Low complexity" evidence="1">
    <location>
        <begin position="74"/>
        <end position="88"/>
    </location>
</feature>